<evidence type="ECO:0000256" key="2">
    <source>
        <dbReference type="SAM" id="SignalP"/>
    </source>
</evidence>
<evidence type="ECO:0008006" key="5">
    <source>
        <dbReference type="Google" id="ProtNLM"/>
    </source>
</evidence>
<feature type="chain" id="PRO_5013276136" description="Secreted protein" evidence="2">
    <location>
        <begin position="27"/>
        <end position="74"/>
    </location>
</feature>
<evidence type="ECO:0000313" key="3">
    <source>
        <dbReference type="EMBL" id="ORX14935.1"/>
    </source>
</evidence>
<dbReference type="AlphaFoldDB" id="A0A1X2F938"/>
<comment type="caution">
    <text evidence="3">The sequence shown here is derived from an EMBL/GenBank/DDBJ whole genome shotgun (WGS) entry which is preliminary data.</text>
</comment>
<reference evidence="3 4" key="1">
    <citation type="submission" date="2016-01" db="EMBL/GenBank/DDBJ databases">
        <title>The new phylogeny of the genus Mycobacterium.</title>
        <authorList>
            <person name="Tarcisio F."/>
            <person name="Conor M."/>
            <person name="Antonella G."/>
            <person name="Elisabetta G."/>
            <person name="Giulia F.S."/>
            <person name="Sara T."/>
            <person name="Anna F."/>
            <person name="Clotilde B."/>
            <person name="Roberto B."/>
            <person name="Veronica D.S."/>
            <person name="Fabio R."/>
            <person name="Monica P."/>
            <person name="Olivier J."/>
            <person name="Enrico T."/>
            <person name="Nicola S."/>
        </authorList>
    </citation>
    <scope>NUCLEOTIDE SEQUENCE [LARGE SCALE GENOMIC DNA]</scope>
    <source>
        <strain evidence="3 4">ATCC 700010</strain>
    </source>
</reference>
<feature type="compositionally biased region" description="Acidic residues" evidence="1">
    <location>
        <begin position="26"/>
        <end position="35"/>
    </location>
</feature>
<accession>A0A1X2F938</accession>
<organism evidence="3 4">
    <name type="scientific">Mycolicibacterium wolinskyi</name>
    <dbReference type="NCBI Taxonomy" id="59750"/>
    <lineage>
        <taxon>Bacteria</taxon>
        <taxon>Bacillati</taxon>
        <taxon>Actinomycetota</taxon>
        <taxon>Actinomycetes</taxon>
        <taxon>Mycobacteriales</taxon>
        <taxon>Mycobacteriaceae</taxon>
        <taxon>Mycolicibacterium</taxon>
    </lineage>
</organism>
<name>A0A1X2F938_9MYCO</name>
<gene>
    <name evidence="3" type="ORF">AWC31_27735</name>
</gene>
<evidence type="ECO:0000256" key="1">
    <source>
        <dbReference type="SAM" id="MobiDB-lite"/>
    </source>
</evidence>
<keyword evidence="2" id="KW-0732">Signal</keyword>
<feature type="region of interest" description="Disordered" evidence="1">
    <location>
        <begin position="22"/>
        <end position="74"/>
    </location>
</feature>
<sequence>MRAKRFAVALLTMASISLGLAGNAYADDDDDDDDDSASRSSSSVESWPPTAVQWPPLVPENTSNSDEPPVIPIP</sequence>
<protein>
    <recommendedName>
        <fullName evidence="5">Secreted protein</fullName>
    </recommendedName>
</protein>
<proteinExistence type="predicted"/>
<dbReference type="Proteomes" id="UP000193964">
    <property type="component" value="Unassembled WGS sequence"/>
</dbReference>
<feature type="signal peptide" evidence="2">
    <location>
        <begin position="1"/>
        <end position="26"/>
    </location>
</feature>
<dbReference type="EMBL" id="LQQA01000015">
    <property type="protein sequence ID" value="ORX14935.1"/>
    <property type="molecule type" value="Genomic_DNA"/>
</dbReference>
<evidence type="ECO:0000313" key="4">
    <source>
        <dbReference type="Proteomes" id="UP000193964"/>
    </source>
</evidence>